<evidence type="ECO:0000313" key="1">
    <source>
        <dbReference type="EMBL" id="GAI00106.1"/>
    </source>
</evidence>
<reference evidence="1" key="1">
    <citation type="journal article" date="2014" name="Front. Microbiol.">
        <title>High frequency of phylogenetically diverse reductive dehalogenase-homologous genes in deep subseafloor sedimentary metagenomes.</title>
        <authorList>
            <person name="Kawai M."/>
            <person name="Futagami T."/>
            <person name="Toyoda A."/>
            <person name="Takaki Y."/>
            <person name="Nishi S."/>
            <person name="Hori S."/>
            <person name="Arai W."/>
            <person name="Tsubouchi T."/>
            <person name="Morono Y."/>
            <person name="Uchiyama I."/>
            <person name="Ito T."/>
            <person name="Fujiyama A."/>
            <person name="Inagaki F."/>
            <person name="Takami H."/>
        </authorList>
    </citation>
    <scope>NUCLEOTIDE SEQUENCE</scope>
    <source>
        <strain evidence="1">Expedition CK06-06</strain>
    </source>
</reference>
<comment type="caution">
    <text evidence="1">The sequence shown here is derived from an EMBL/GenBank/DDBJ whole genome shotgun (WGS) entry which is preliminary data.</text>
</comment>
<sequence>MRRQEEEEMSQQYVRAYQQIPETKEEVEAARRAASNILAQESWE</sequence>
<dbReference type="EMBL" id="BARV01003162">
    <property type="protein sequence ID" value="GAI00106.1"/>
    <property type="molecule type" value="Genomic_DNA"/>
</dbReference>
<name>X1L2J7_9ZZZZ</name>
<gene>
    <name evidence="1" type="ORF">S06H3_07721</name>
</gene>
<dbReference type="AlphaFoldDB" id="X1L2J7"/>
<proteinExistence type="predicted"/>
<protein>
    <submittedName>
        <fullName evidence="1">Uncharacterized protein</fullName>
    </submittedName>
</protein>
<accession>X1L2J7</accession>
<organism evidence="1">
    <name type="scientific">marine sediment metagenome</name>
    <dbReference type="NCBI Taxonomy" id="412755"/>
    <lineage>
        <taxon>unclassified sequences</taxon>
        <taxon>metagenomes</taxon>
        <taxon>ecological metagenomes</taxon>
    </lineage>
</organism>